<dbReference type="PROSITE" id="PS01188">
    <property type="entry name" value="ELO"/>
    <property type="match status" value="1"/>
</dbReference>
<organism evidence="11 12">
    <name type="scientific">Holothuria leucospilota</name>
    <name type="common">Black long sea cucumber</name>
    <name type="synonym">Mertensiothuria leucospilota</name>
    <dbReference type="NCBI Taxonomy" id="206669"/>
    <lineage>
        <taxon>Eukaryota</taxon>
        <taxon>Metazoa</taxon>
        <taxon>Echinodermata</taxon>
        <taxon>Eleutherozoa</taxon>
        <taxon>Echinozoa</taxon>
        <taxon>Holothuroidea</taxon>
        <taxon>Aspidochirotacea</taxon>
        <taxon>Aspidochirotida</taxon>
        <taxon>Holothuriidae</taxon>
        <taxon>Holothuria</taxon>
    </lineage>
</organism>
<dbReference type="EMBL" id="JAIZAY010000020">
    <property type="protein sequence ID" value="KAJ8023100.1"/>
    <property type="molecule type" value="Genomic_DNA"/>
</dbReference>
<keyword evidence="12" id="KW-1185">Reference proteome</keyword>
<evidence type="ECO:0000256" key="2">
    <source>
        <dbReference type="ARBA" id="ARBA00022516"/>
    </source>
</evidence>
<dbReference type="AlphaFoldDB" id="A0A9Q0YKQ6"/>
<evidence type="ECO:0000256" key="5">
    <source>
        <dbReference type="ARBA" id="ARBA00022832"/>
    </source>
</evidence>
<evidence type="ECO:0000256" key="4">
    <source>
        <dbReference type="ARBA" id="ARBA00022692"/>
    </source>
</evidence>
<dbReference type="OrthoDB" id="10259681at2759"/>
<evidence type="ECO:0000256" key="10">
    <source>
        <dbReference type="RuleBase" id="RU361115"/>
    </source>
</evidence>
<feature type="transmembrane region" description="Helical" evidence="10">
    <location>
        <begin position="176"/>
        <end position="197"/>
    </location>
</feature>
<feature type="transmembrane region" description="Helical" evidence="10">
    <location>
        <begin position="76"/>
        <end position="96"/>
    </location>
</feature>
<keyword evidence="8 10" id="KW-0472">Membrane</keyword>
<keyword evidence="6 10" id="KW-1133">Transmembrane helix</keyword>
<protein>
    <recommendedName>
        <fullName evidence="10">Elongation of very long chain fatty acids protein</fullName>
        <ecNumber evidence="10">2.3.1.199</ecNumber>
    </recommendedName>
    <alternativeName>
        <fullName evidence="10">Very-long-chain 3-oxoacyl-CoA synthase</fullName>
    </alternativeName>
</protein>
<reference evidence="11" key="1">
    <citation type="submission" date="2021-10" db="EMBL/GenBank/DDBJ databases">
        <title>Tropical sea cucumber genome reveals ecological adaptation and Cuvierian tubules defense mechanism.</title>
        <authorList>
            <person name="Chen T."/>
        </authorList>
    </citation>
    <scope>NUCLEOTIDE SEQUENCE</scope>
    <source>
        <strain evidence="11">Nanhai2018</strain>
        <tissue evidence="11">Muscle</tissue>
    </source>
</reference>
<feature type="transmembrane region" description="Helical" evidence="10">
    <location>
        <begin position="252"/>
        <end position="272"/>
    </location>
</feature>
<evidence type="ECO:0000256" key="7">
    <source>
        <dbReference type="ARBA" id="ARBA00023098"/>
    </source>
</evidence>
<accession>A0A9Q0YKQ6</accession>
<dbReference type="PANTHER" id="PTHR11157:SF17">
    <property type="entry name" value="ELONGATION OF VERY LONG CHAIN FATTY ACIDS PROTEIN 6"/>
    <property type="match status" value="1"/>
</dbReference>
<proteinExistence type="inferred from homology"/>
<comment type="subcellular location">
    <subcellularLocation>
        <location evidence="1">Membrane</location>
        <topology evidence="1">Multi-pass membrane protein</topology>
    </subcellularLocation>
</comment>
<evidence type="ECO:0000256" key="3">
    <source>
        <dbReference type="ARBA" id="ARBA00022679"/>
    </source>
</evidence>
<keyword evidence="4 10" id="KW-0812">Transmembrane</keyword>
<dbReference type="Proteomes" id="UP001152320">
    <property type="component" value="Chromosome 20"/>
</dbReference>
<evidence type="ECO:0000256" key="1">
    <source>
        <dbReference type="ARBA" id="ARBA00004141"/>
    </source>
</evidence>
<evidence type="ECO:0000256" key="8">
    <source>
        <dbReference type="ARBA" id="ARBA00023136"/>
    </source>
</evidence>
<evidence type="ECO:0000256" key="6">
    <source>
        <dbReference type="ARBA" id="ARBA00022989"/>
    </source>
</evidence>
<dbReference type="GO" id="GO:0034626">
    <property type="term" value="P:fatty acid elongation, polyunsaturated fatty acid"/>
    <property type="evidence" value="ECO:0007669"/>
    <property type="project" value="TreeGrafter"/>
</dbReference>
<keyword evidence="3 10" id="KW-0808">Transferase</keyword>
<dbReference type="GO" id="GO:0030148">
    <property type="term" value="P:sphingolipid biosynthetic process"/>
    <property type="evidence" value="ECO:0007669"/>
    <property type="project" value="TreeGrafter"/>
</dbReference>
<dbReference type="GO" id="GO:0034625">
    <property type="term" value="P:fatty acid elongation, monounsaturated fatty acid"/>
    <property type="evidence" value="ECO:0007669"/>
    <property type="project" value="TreeGrafter"/>
</dbReference>
<dbReference type="GO" id="GO:0042761">
    <property type="term" value="P:very long-chain fatty acid biosynthetic process"/>
    <property type="evidence" value="ECO:0007669"/>
    <property type="project" value="TreeGrafter"/>
</dbReference>
<dbReference type="GO" id="GO:0005789">
    <property type="term" value="C:endoplasmic reticulum membrane"/>
    <property type="evidence" value="ECO:0007669"/>
    <property type="project" value="TreeGrafter"/>
</dbReference>
<feature type="transmembrane region" description="Helical" evidence="10">
    <location>
        <begin position="42"/>
        <end position="64"/>
    </location>
</feature>
<keyword evidence="5 10" id="KW-0276">Fatty acid metabolism</keyword>
<dbReference type="Pfam" id="PF01151">
    <property type="entry name" value="ELO"/>
    <property type="match status" value="1"/>
</dbReference>
<gene>
    <name evidence="11" type="ORF">HOLleu_38184</name>
</gene>
<dbReference type="InterPro" id="IPR030457">
    <property type="entry name" value="ELO_CS"/>
</dbReference>
<comment type="catalytic activity">
    <reaction evidence="10">
        <text>a very-long-chain acyl-CoA + malonyl-CoA + H(+) = a very-long-chain 3-oxoacyl-CoA + CO2 + CoA</text>
        <dbReference type="Rhea" id="RHEA:32727"/>
        <dbReference type="ChEBI" id="CHEBI:15378"/>
        <dbReference type="ChEBI" id="CHEBI:16526"/>
        <dbReference type="ChEBI" id="CHEBI:57287"/>
        <dbReference type="ChEBI" id="CHEBI:57384"/>
        <dbReference type="ChEBI" id="CHEBI:90725"/>
        <dbReference type="ChEBI" id="CHEBI:90736"/>
        <dbReference type="EC" id="2.3.1.199"/>
    </reaction>
</comment>
<keyword evidence="7 10" id="KW-0443">Lipid metabolism</keyword>
<name>A0A9Q0YKQ6_HOLLE</name>
<feature type="transmembrane region" description="Helical" evidence="10">
    <location>
        <begin position="152"/>
        <end position="170"/>
    </location>
</feature>
<dbReference type="GO" id="GO:0009922">
    <property type="term" value="F:fatty acid elongase activity"/>
    <property type="evidence" value="ECO:0007669"/>
    <property type="project" value="UniProtKB-EC"/>
</dbReference>
<feature type="transmembrane region" description="Helical" evidence="10">
    <location>
        <begin position="116"/>
        <end position="132"/>
    </location>
</feature>
<evidence type="ECO:0000256" key="9">
    <source>
        <dbReference type="ARBA" id="ARBA00023160"/>
    </source>
</evidence>
<comment type="similarity">
    <text evidence="10">Belongs to the ELO family.</text>
</comment>
<dbReference type="EC" id="2.3.1.199" evidence="10"/>
<sequence>MPAMDSINLIRESPFLTVNYSTVFEFEKGFDHEEWIVWFETYWIVSVILSAVYVSLVFACRKWMENRPRYDLRRALTIWSACLAVFSWCGAIRLWTDFIFFMQRYNWDFKSSMCDPVFYGGVIGYWCWLFVISKLPELGDTVFIVLRKQRLIFLHWYHHITVFVYSWYSYSGYTSTARYFILMNFTVHAFMYTYYAIKASRICRLPGWISMCITGLQLTQMFVGCLVNIEAYKYKKQGEFCSIGDDNLKFSFIMYFSYLVLFGHFFYVNYLVGKKPEQPAYDSKKMK</sequence>
<evidence type="ECO:0000313" key="12">
    <source>
        <dbReference type="Proteomes" id="UP001152320"/>
    </source>
</evidence>
<dbReference type="PANTHER" id="PTHR11157">
    <property type="entry name" value="FATTY ACID ACYL TRANSFERASE-RELATED"/>
    <property type="match status" value="1"/>
</dbReference>
<keyword evidence="9 10" id="KW-0275">Fatty acid biosynthesis</keyword>
<comment type="caution">
    <text evidence="11">The sequence shown here is derived from an EMBL/GenBank/DDBJ whole genome shotgun (WGS) entry which is preliminary data.</text>
</comment>
<dbReference type="GO" id="GO:0019367">
    <property type="term" value="P:fatty acid elongation, saturated fatty acid"/>
    <property type="evidence" value="ECO:0007669"/>
    <property type="project" value="TreeGrafter"/>
</dbReference>
<keyword evidence="2 10" id="KW-0444">Lipid biosynthesis</keyword>
<evidence type="ECO:0000313" key="11">
    <source>
        <dbReference type="EMBL" id="KAJ8023100.1"/>
    </source>
</evidence>
<dbReference type="InterPro" id="IPR002076">
    <property type="entry name" value="ELO_fam"/>
</dbReference>
<feature type="transmembrane region" description="Helical" evidence="10">
    <location>
        <begin position="209"/>
        <end position="232"/>
    </location>
</feature>